<dbReference type="Pfam" id="PF02929">
    <property type="entry name" value="Bgal_small_N"/>
    <property type="match status" value="1"/>
</dbReference>
<dbReference type="InterPro" id="IPR032312">
    <property type="entry name" value="LacZ_4"/>
</dbReference>
<evidence type="ECO:0000256" key="4">
    <source>
        <dbReference type="ARBA" id="ARBA00013303"/>
    </source>
</evidence>
<dbReference type="SUPFAM" id="SSF49785">
    <property type="entry name" value="Galactose-binding domain-like"/>
    <property type="match status" value="1"/>
</dbReference>
<dbReference type="InterPro" id="IPR004199">
    <property type="entry name" value="B-gal_small/dom_5"/>
</dbReference>
<reference evidence="10 11" key="1">
    <citation type="submission" date="2020-09" db="EMBL/GenBank/DDBJ databases">
        <title>Investigation of environmental microbes.</title>
        <authorList>
            <person name="Ou Y."/>
            <person name="Kang Q."/>
        </authorList>
    </citation>
    <scope>NUCLEOTIDE SEQUENCE [LARGE SCALE GENOMIC DNA]</scope>
    <source>
        <strain evidence="10 11">KJZ-14</strain>
    </source>
</reference>
<dbReference type="InterPro" id="IPR006102">
    <property type="entry name" value="Ig-like_GH2"/>
</dbReference>
<organism evidence="10 11">
    <name type="scientific">Rothia terrae</name>
    <dbReference type="NCBI Taxonomy" id="396015"/>
    <lineage>
        <taxon>Bacteria</taxon>
        <taxon>Bacillati</taxon>
        <taxon>Actinomycetota</taxon>
        <taxon>Actinomycetes</taxon>
        <taxon>Micrococcales</taxon>
        <taxon>Micrococcaceae</taxon>
        <taxon>Rothia</taxon>
    </lineage>
</organism>
<evidence type="ECO:0000256" key="5">
    <source>
        <dbReference type="ARBA" id="ARBA00022801"/>
    </source>
</evidence>
<proteinExistence type="inferred from homology"/>
<dbReference type="SUPFAM" id="SSF49303">
    <property type="entry name" value="beta-Galactosidase/glucuronidase domain"/>
    <property type="match status" value="2"/>
</dbReference>
<dbReference type="GO" id="GO:0004565">
    <property type="term" value="F:beta-galactosidase activity"/>
    <property type="evidence" value="ECO:0007669"/>
    <property type="project" value="UniProtKB-EC"/>
</dbReference>
<dbReference type="AlphaFoldDB" id="A0A7H2BDY2"/>
<dbReference type="InterPro" id="IPR050347">
    <property type="entry name" value="Bact_Beta-galactosidase"/>
</dbReference>
<keyword evidence="5 8" id="KW-0378">Hydrolase</keyword>
<keyword evidence="11" id="KW-1185">Reference proteome</keyword>
<feature type="domain" description="Beta galactosidase small chain/" evidence="9">
    <location>
        <begin position="751"/>
        <end position="1019"/>
    </location>
</feature>
<protein>
    <recommendedName>
        <fullName evidence="4 8">Beta-galactosidase</fullName>
        <ecNumber evidence="3 8">3.2.1.23</ecNumber>
    </recommendedName>
    <alternativeName>
        <fullName evidence="7 8">Lactase</fullName>
    </alternativeName>
</protein>
<evidence type="ECO:0000313" key="11">
    <source>
        <dbReference type="Proteomes" id="UP000516404"/>
    </source>
</evidence>
<evidence type="ECO:0000313" key="10">
    <source>
        <dbReference type="EMBL" id="QNV37878.1"/>
    </source>
</evidence>
<dbReference type="PROSITE" id="PS00608">
    <property type="entry name" value="GLYCOSYL_HYDROL_F2_2"/>
    <property type="match status" value="1"/>
</dbReference>
<dbReference type="GO" id="GO:0009341">
    <property type="term" value="C:beta-galactosidase complex"/>
    <property type="evidence" value="ECO:0007669"/>
    <property type="project" value="InterPro"/>
</dbReference>
<evidence type="ECO:0000256" key="6">
    <source>
        <dbReference type="ARBA" id="ARBA00023295"/>
    </source>
</evidence>
<dbReference type="GO" id="GO:0005990">
    <property type="term" value="P:lactose catabolic process"/>
    <property type="evidence" value="ECO:0007669"/>
    <property type="project" value="TreeGrafter"/>
</dbReference>
<dbReference type="Pfam" id="PF00703">
    <property type="entry name" value="Glyco_hydro_2"/>
    <property type="match status" value="1"/>
</dbReference>
<dbReference type="InterPro" id="IPR006104">
    <property type="entry name" value="Glyco_hydro_2_N"/>
</dbReference>
<dbReference type="InterPro" id="IPR017853">
    <property type="entry name" value="GH"/>
</dbReference>
<comment type="similarity">
    <text evidence="2 8">Belongs to the glycosyl hydrolase 2 family.</text>
</comment>
<gene>
    <name evidence="10" type="ORF">IDM49_00765</name>
</gene>
<evidence type="ECO:0000259" key="9">
    <source>
        <dbReference type="SMART" id="SM01038"/>
    </source>
</evidence>
<dbReference type="EMBL" id="CP061539">
    <property type="protein sequence ID" value="QNV37878.1"/>
    <property type="molecule type" value="Genomic_DNA"/>
</dbReference>
<dbReference type="Pfam" id="PF02836">
    <property type="entry name" value="Glyco_hydro_2_C"/>
    <property type="match status" value="1"/>
</dbReference>
<dbReference type="InterPro" id="IPR014718">
    <property type="entry name" value="GH-type_carb-bd"/>
</dbReference>
<dbReference type="Gene3D" id="2.60.120.260">
    <property type="entry name" value="Galactose-binding domain-like"/>
    <property type="match status" value="1"/>
</dbReference>
<evidence type="ECO:0000256" key="8">
    <source>
        <dbReference type="RuleBase" id="RU361154"/>
    </source>
</evidence>
<accession>A0A7H2BDY2</accession>
<dbReference type="RefSeq" id="WP_190724680.1">
    <property type="nucleotide sequence ID" value="NZ_CP061539.1"/>
</dbReference>
<dbReference type="InterPro" id="IPR006101">
    <property type="entry name" value="Glyco_hydro_2"/>
</dbReference>
<dbReference type="GeneID" id="96622753"/>
<dbReference type="Proteomes" id="UP000516404">
    <property type="component" value="Chromosome"/>
</dbReference>
<dbReference type="Gene3D" id="3.20.20.80">
    <property type="entry name" value="Glycosidases"/>
    <property type="match status" value="1"/>
</dbReference>
<sequence length="1022" mass="117211">MIVPNHFENLRALHENTLDARAYYIPASTRRDDLVAHREKSDRFTSLNGTWKFRYFGSVRDLDFDFYKTEQDLSVFKDIQVPGTWQTQGYDAHQYTNIRYTFPLNPPFVPAENPCGAYVTEFEYSKNETAPLAHLNFEGVDSCFYVWLNGEYVGYSQVSHATSEFDISELVQDGTNRLAVLVLKWCDGSYLEDQDKFRMSGIFRDVYILNRPHDAVFDYFITTDIDEKTGASTINFSAAFLNDEAPVKLVLKDAEDQEIAHSELAETSENNGFSHTATFDIQDAHLWNPENPYLYTLSIEGPHEIITERVGIRTVRIERNVILLNGQPITFRGVNRHDSDPVVGPAVDYAHIKRDLEIIKQHNFNAIRSSHYPNSPYFYQMCDEYGFLVMSEADNESHGTMLQYLEDDSFENQVKHWNQLISDNPEWTEPTMDRVQLCVIREKNRPSIISWSAGNECGYGVTLEKSLAWVKEYDNTRITQYESAYYDDKRRKYDYSNIDLYSRMYPPFEDIEKYLASSPDKPFLLVEYAHSMGNGPGDFEDYFKVIDENSAMCGGFVWEWCDHAIYAGKDEHTGKDMYLYGGDHGEEIHDGNFCMDGLVYPNRTPHTGLLEYRNVYRPLRVADFNAASGHVTLKNYLDFTDAKEAIELKYFFVCDGSVVSEGTYSFESALLPHEQQTIRLDMPELTAGRCYLHIEYVLKKDLPLLPAGHFLGREEVEISTLVSTHHKALELLETNTSAPHLKVEDTANEYVIVGEGFSYTFDRNSGVFSQLTVDEKDLFTEPMNINIWRAPTDNDMYLKLKWKAAHYEQAYSRSYFSSYQPVDNGIIISCAFGVIAPTVQPIVKGTVLWHVAHDGKITAKFEAYRSPQFPVLPRFGVRLFLDKSLQQVEYFGMGPHESYVDKHQASYHDVFTASVSDLHEDYIKPQENGSHFDCDYVELSNNASKFSVASKNPFSFNASHFSQEELSTKAHNFELREENATVLCIDYAHNGIGSNSCGPEVLEAYRLNPENFTFEFTLIPSA</sequence>
<dbReference type="PANTHER" id="PTHR46323">
    <property type="entry name" value="BETA-GALACTOSIDASE"/>
    <property type="match status" value="1"/>
</dbReference>
<dbReference type="InterPro" id="IPR013783">
    <property type="entry name" value="Ig-like_fold"/>
</dbReference>
<dbReference type="SMART" id="SM01038">
    <property type="entry name" value="Bgal_small_N"/>
    <property type="match status" value="1"/>
</dbReference>
<dbReference type="SUPFAM" id="SSF74650">
    <property type="entry name" value="Galactose mutarotase-like"/>
    <property type="match status" value="1"/>
</dbReference>
<dbReference type="InterPro" id="IPR006103">
    <property type="entry name" value="Glyco_hydro_2_cat"/>
</dbReference>
<dbReference type="KEGG" id="rter:IDM49_00765"/>
<dbReference type="GO" id="GO:0030246">
    <property type="term" value="F:carbohydrate binding"/>
    <property type="evidence" value="ECO:0007669"/>
    <property type="project" value="InterPro"/>
</dbReference>
<keyword evidence="6 8" id="KW-0326">Glycosidase</keyword>
<dbReference type="InterPro" id="IPR036156">
    <property type="entry name" value="Beta-gal/glucu_dom_sf"/>
</dbReference>
<name>A0A7H2BDY2_9MICC</name>
<evidence type="ECO:0000256" key="1">
    <source>
        <dbReference type="ARBA" id="ARBA00001412"/>
    </source>
</evidence>
<dbReference type="Gene3D" id="2.70.98.10">
    <property type="match status" value="1"/>
</dbReference>
<dbReference type="PANTHER" id="PTHR46323:SF2">
    <property type="entry name" value="BETA-GALACTOSIDASE"/>
    <property type="match status" value="1"/>
</dbReference>
<evidence type="ECO:0000256" key="2">
    <source>
        <dbReference type="ARBA" id="ARBA00007401"/>
    </source>
</evidence>
<dbReference type="EC" id="3.2.1.23" evidence="3 8"/>
<evidence type="ECO:0000256" key="7">
    <source>
        <dbReference type="ARBA" id="ARBA00032230"/>
    </source>
</evidence>
<dbReference type="Pfam" id="PF02837">
    <property type="entry name" value="Glyco_hydro_2_N"/>
    <property type="match status" value="1"/>
</dbReference>
<comment type="catalytic activity">
    <reaction evidence="1 8">
        <text>Hydrolysis of terminal non-reducing beta-D-galactose residues in beta-D-galactosides.</text>
        <dbReference type="EC" id="3.2.1.23"/>
    </reaction>
</comment>
<dbReference type="PROSITE" id="PS00719">
    <property type="entry name" value="GLYCOSYL_HYDROL_F2_1"/>
    <property type="match status" value="1"/>
</dbReference>
<dbReference type="PRINTS" id="PR00132">
    <property type="entry name" value="GLHYDRLASE2"/>
</dbReference>
<dbReference type="InterPro" id="IPR023230">
    <property type="entry name" value="Glyco_hydro_2_CS"/>
</dbReference>
<dbReference type="Pfam" id="PF16353">
    <property type="entry name" value="LacZ_4"/>
    <property type="match status" value="1"/>
</dbReference>
<dbReference type="SUPFAM" id="SSF51445">
    <property type="entry name" value="(Trans)glycosidases"/>
    <property type="match status" value="1"/>
</dbReference>
<dbReference type="InterPro" id="IPR023232">
    <property type="entry name" value="Glyco_hydro_2_AS"/>
</dbReference>
<dbReference type="Gene3D" id="2.60.40.10">
    <property type="entry name" value="Immunoglobulins"/>
    <property type="match status" value="2"/>
</dbReference>
<dbReference type="InterPro" id="IPR008979">
    <property type="entry name" value="Galactose-bd-like_sf"/>
</dbReference>
<evidence type="ECO:0000256" key="3">
    <source>
        <dbReference type="ARBA" id="ARBA00012756"/>
    </source>
</evidence>
<dbReference type="InterPro" id="IPR011013">
    <property type="entry name" value="Gal_mutarotase_sf_dom"/>
</dbReference>